<dbReference type="Proteomes" id="UP000067698">
    <property type="component" value="Chromosome"/>
</dbReference>
<protein>
    <submittedName>
        <fullName evidence="1">Uncharacterized protein</fullName>
    </submittedName>
</protein>
<dbReference type="EMBL" id="CP014162">
    <property type="protein sequence ID" value="AMB97393.1"/>
    <property type="molecule type" value="Genomic_DNA"/>
</dbReference>
<gene>
    <name evidence="1" type="ORF">AWM74_03655</name>
</gene>
<sequence length="671" mass="76340">MDLKIAYNDPQGMSQDGDAILRSLQNKSLPMIDLMVRESIQNSLDATLQNQIETKVDFSVGKFESEQLSVHFEEIQDILNTKYLGSNTFISVSDKNTSGLTGDFRTTDSDTLNKSNFQKLVFGIGKNQEKDGAGGSWGLGKTSYFRMGVGIVIYYTRVKLEIGYEERLIVSLIESPKNDNRLLPQSGRGIAWWGEFSEEDSDIIYPITNSNKIRKILDIFGLQQYTDDETGTLIIVPYIKENVNEAKDIEDNSNFWEDDVSSKIEMAVQRWYSPRIWNNSYQDYTENSLLNCTVNNTPIITMEPTFSVIQKLYTSAVNQKSADEKITVSPIKLPRTGMEKNDIPIGYLAFGEFDRDDFRMTPPNNKPSPMKYIGDLNNNESDAISKKKSVIAYTRKPGMIVEYSVDGEWVPQNLSIDDDHILFGVFVPNSNGSLHESYQEKGYINLEQYLRAVENADHANWIDEDGITLVQRIKKYSSNSINEYYQENTGQRYSSAVAGLSRKFGQLMMPPKNFGKASTVQNKSKTNNQAKSKNRLSDIVVVSTQLLEEGIAEVRFKISIKQKNTSKLFVNLNIQDGYMTKADWEHNMGNQIPFPIRIKDMILLEVSGDQLNESVQEFEDDNLEFYFDEKDGEYIEIETKLSTGVQIEGNLILEFYNKDYLPSLAIKTSNK</sequence>
<evidence type="ECO:0000313" key="2">
    <source>
        <dbReference type="Proteomes" id="UP000067698"/>
    </source>
</evidence>
<reference evidence="1 2" key="1">
    <citation type="journal article" date="2016" name="Genome Announc.">
        <title>Complete Genome Sequences of Aerococcus christensenii CCUG 28831T, Aerococcus sanguinicola CCUG 43001T, Aerococcus urinae CCUG 36881T, Aerococcus urinaeequi CCUG 28094T, Aerococcus urinaehominis CCUG 42038 BT, and Aerococcus viridans CCUG 4311T.</title>
        <authorList>
            <person name="Carkaci D."/>
            <person name="Dargis R."/>
            <person name="Nielsen X.C."/>
            <person name="Skovgaard O."/>
            <person name="Fuursted K."/>
            <person name="Christensen J.J."/>
        </authorList>
    </citation>
    <scope>NUCLEOTIDE SEQUENCE [LARGE SCALE GENOMIC DNA]</scope>
    <source>
        <strain evidence="1 2">CCUG28094</strain>
    </source>
</reference>
<dbReference type="RefSeq" id="WP_026465206.1">
    <property type="nucleotide sequence ID" value="NZ_CP014162.1"/>
</dbReference>
<reference evidence="2" key="2">
    <citation type="submission" date="2016-01" db="EMBL/GenBank/DDBJ databases">
        <title>Six Aerococcus type strain genome sequencing and assembly using PacBio and Illumina Hiseq.</title>
        <authorList>
            <person name="Carkaci D."/>
            <person name="Dargis R."/>
            <person name="Nielsen X.C."/>
            <person name="Skovgaard O."/>
            <person name="Fuursted K."/>
            <person name="Christensen J.J."/>
        </authorList>
    </citation>
    <scope>NUCLEOTIDE SEQUENCE [LARGE SCALE GENOMIC DNA]</scope>
    <source>
        <strain evidence="2">CCUG28094</strain>
    </source>
</reference>
<evidence type="ECO:0000313" key="1">
    <source>
        <dbReference type="EMBL" id="AMB97393.1"/>
    </source>
</evidence>
<dbReference type="AlphaFoldDB" id="A0AAC8X038"/>
<name>A0AAC8X038_9LACT</name>
<dbReference type="GeneID" id="92866643"/>
<proteinExistence type="predicted"/>
<organism evidence="1 2">
    <name type="scientific">Aerococcus urinaeequi</name>
    <dbReference type="NCBI Taxonomy" id="51665"/>
    <lineage>
        <taxon>Bacteria</taxon>
        <taxon>Bacillati</taxon>
        <taxon>Bacillota</taxon>
        <taxon>Bacilli</taxon>
        <taxon>Lactobacillales</taxon>
        <taxon>Aerococcaceae</taxon>
        <taxon>Aerococcus</taxon>
    </lineage>
</organism>
<accession>A0AAC8X038</accession>